<evidence type="ECO:0000256" key="1">
    <source>
        <dbReference type="ARBA" id="ARBA00007992"/>
    </source>
</evidence>
<keyword evidence="3" id="KW-0274">FAD</keyword>
<dbReference type="GO" id="GO:0071949">
    <property type="term" value="F:FAD binding"/>
    <property type="evidence" value="ECO:0007669"/>
    <property type="project" value="InterPro"/>
</dbReference>
<evidence type="ECO:0000256" key="5">
    <source>
        <dbReference type="ARBA" id="ARBA00023033"/>
    </source>
</evidence>
<evidence type="ECO:0000313" key="7">
    <source>
        <dbReference type="EMBL" id="KAK1499349.1"/>
    </source>
</evidence>
<dbReference type="SUPFAM" id="SSF54373">
    <property type="entry name" value="FAD-linked reductases, C-terminal domain"/>
    <property type="match status" value="1"/>
</dbReference>
<reference evidence="7" key="1">
    <citation type="submission" date="2016-11" db="EMBL/GenBank/DDBJ databases">
        <title>The genome sequence of Colletotrichum cuscutae.</title>
        <authorList>
            <person name="Baroncelli R."/>
        </authorList>
    </citation>
    <scope>NUCLEOTIDE SEQUENCE</scope>
    <source>
        <strain evidence="7">IMI 304802</strain>
    </source>
</reference>
<accession>A0AAJ0DQN8</accession>
<evidence type="ECO:0000313" key="8">
    <source>
        <dbReference type="Proteomes" id="UP001239213"/>
    </source>
</evidence>
<proteinExistence type="inferred from homology"/>
<sequence length="448" mass="48899">MPFLNPQPKIIIAGAGIGGLTAALSLHAAGFTDIHIFEAASQLTTLGVGINVQPSAILILRNLGLLEAFEKTGVKTQELNFYNRHGHAILSEPRGLKAGYSVPQFSVHRGECQMLLLSAVKERLGEGAVNLNHALTGFSQDEKSITAEFSQRGDGAPAEQSSVTGHILIAADGINSTARKVLYPNEGPPRFSGRMLWRGCIEREPYLTGASMVWAGHADQKFIAYPISQRSADKGKSLVNWIAELRIRDKDDEDLTPPKTDWTKAVDKSVFEGPFQGWRCGGLEMKDLIDATEKVFEFPMSDRDPVERWSFGRLTLLGDAAHAMYPIGSNGASQAIIDAETLAKQLVENQDDVVAALKAYESERLPATSKIIMANRGNGPDHVLQICEERAPDGFGNVYDVVPKNELEDIGRVYKKVAGFEMESVNKKAQETEGISEKLGLKSPAEWI</sequence>
<comment type="similarity">
    <text evidence="1">Belongs to the paxM FAD-dependent monooxygenase family.</text>
</comment>
<keyword evidence="2" id="KW-0285">Flavoprotein</keyword>
<dbReference type="Gene3D" id="3.30.9.30">
    <property type="match status" value="1"/>
</dbReference>
<dbReference type="PANTHER" id="PTHR13789">
    <property type="entry name" value="MONOOXYGENASE"/>
    <property type="match status" value="1"/>
</dbReference>
<dbReference type="AlphaFoldDB" id="A0AAJ0DQN8"/>
<comment type="caution">
    <text evidence="7">The sequence shown here is derived from an EMBL/GenBank/DDBJ whole genome shotgun (WGS) entry which is preliminary data.</text>
</comment>
<dbReference type="PRINTS" id="PR00420">
    <property type="entry name" value="RNGMNOXGNASE"/>
</dbReference>
<dbReference type="NCBIfam" id="NF005720">
    <property type="entry name" value="PRK07538.1"/>
    <property type="match status" value="1"/>
</dbReference>
<dbReference type="Gene3D" id="3.50.50.60">
    <property type="entry name" value="FAD/NAD(P)-binding domain"/>
    <property type="match status" value="1"/>
</dbReference>
<dbReference type="InterPro" id="IPR002938">
    <property type="entry name" value="FAD-bd"/>
</dbReference>
<dbReference type="SUPFAM" id="SSF51905">
    <property type="entry name" value="FAD/NAD(P)-binding domain"/>
    <property type="match status" value="1"/>
</dbReference>
<evidence type="ECO:0000256" key="4">
    <source>
        <dbReference type="ARBA" id="ARBA00023002"/>
    </source>
</evidence>
<dbReference type="InterPro" id="IPR050493">
    <property type="entry name" value="FAD-dep_Monooxygenase_BioMet"/>
</dbReference>
<dbReference type="EMBL" id="MPDP01000001">
    <property type="protein sequence ID" value="KAK1499349.1"/>
    <property type="molecule type" value="Genomic_DNA"/>
</dbReference>
<dbReference type="Proteomes" id="UP001239213">
    <property type="component" value="Unassembled WGS sequence"/>
</dbReference>
<keyword evidence="4" id="KW-0560">Oxidoreductase</keyword>
<dbReference type="GO" id="GO:0004497">
    <property type="term" value="F:monooxygenase activity"/>
    <property type="evidence" value="ECO:0007669"/>
    <property type="project" value="UniProtKB-KW"/>
</dbReference>
<feature type="domain" description="FAD-binding" evidence="6">
    <location>
        <begin position="305"/>
        <end position="373"/>
    </location>
</feature>
<organism evidence="7 8">
    <name type="scientific">Colletotrichum cuscutae</name>
    <dbReference type="NCBI Taxonomy" id="1209917"/>
    <lineage>
        <taxon>Eukaryota</taxon>
        <taxon>Fungi</taxon>
        <taxon>Dikarya</taxon>
        <taxon>Ascomycota</taxon>
        <taxon>Pezizomycotina</taxon>
        <taxon>Sordariomycetes</taxon>
        <taxon>Hypocreomycetidae</taxon>
        <taxon>Glomerellales</taxon>
        <taxon>Glomerellaceae</taxon>
        <taxon>Colletotrichum</taxon>
        <taxon>Colletotrichum acutatum species complex</taxon>
    </lineage>
</organism>
<evidence type="ECO:0000256" key="2">
    <source>
        <dbReference type="ARBA" id="ARBA00022630"/>
    </source>
</evidence>
<protein>
    <submittedName>
        <fullName evidence="7">Monooxygenase</fullName>
    </submittedName>
</protein>
<dbReference type="InterPro" id="IPR036188">
    <property type="entry name" value="FAD/NAD-bd_sf"/>
</dbReference>
<keyword evidence="8" id="KW-1185">Reference proteome</keyword>
<evidence type="ECO:0000259" key="6">
    <source>
        <dbReference type="Pfam" id="PF01494"/>
    </source>
</evidence>
<name>A0AAJ0DQN8_9PEZI</name>
<feature type="domain" description="FAD-binding" evidence="6">
    <location>
        <begin position="9"/>
        <end position="249"/>
    </location>
</feature>
<evidence type="ECO:0000256" key="3">
    <source>
        <dbReference type="ARBA" id="ARBA00022827"/>
    </source>
</evidence>
<dbReference type="PANTHER" id="PTHR13789:SF268">
    <property type="entry name" value="5-METHYLPHENAZINE-1-CARBOXYLATE 1-MONOOXYGENASE"/>
    <property type="match status" value="1"/>
</dbReference>
<dbReference type="Pfam" id="PF01494">
    <property type="entry name" value="FAD_binding_3"/>
    <property type="match status" value="2"/>
</dbReference>
<keyword evidence="5 7" id="KW-0503">Monooxygenase</keyword>
<gene>
    <name evidence="7" type="ORF">CCUS01_00073</name>
</gene>